<comment type="caution">
    <text evidence="1">The sequence shown here is derived from an EMBL/GenBank/DDBJ whole genome shotgun (WGS) entry which is preliminary data.</text>
</comment>
<proteinExistence type="predicted"/>
<sequence length="218" mass="24677">MVIPDLVGQKFARLTVLSRAPNNKHYSAMWLCECECGTEKVIEGKSLRKGDTRSCGCIRKEQSAENARTRKQRSKTDWSTRTEKYCPQCKSDLPVEDFGNNRSSYDGLTAYCRPCHTRQGRESRAKNWGSSRHYHLMHRYGISAEDADNLLVEQGGVCAICQKVPKQELRIPWHVDHDHSSGKVRGILCHSCNTALGNFNDDPEILGRALNYLGKDSM</sequence>
<gene>
    <name evidence="1" type="ORF">LCGC14_1498800</name>
</gene>
<evidence type="ECO:0008006" key="2">
    <source>
        <dbReference type="Google" id="ProtNLM"/>
    </source>
</evidence>
<dbReference type="InterPro" id="IPR038563">
    <property type="entry name" value="Endonuclease_7_sf"/>
</dbReference>
<dbReference type="InterPro" id="IPR004211">
    <property type="entry name" value="Endonuclease_7"/>
</dbReference>
<name>A0A0F9JQJ8_9ZZZZ</name>
<accession>A0A0F9JQJ8</accession>
<protein>
    <recommendedName>
        <fullName evidence="2">Recombination endonuclease VII</fullName>
    </recommendedName>
</protein>
<organism evidence="1">
    <name type="scientific">marine sediment metagenome</name>
    <dbReference type="NCBI Taxonomy" id="412755"/>
    <lineage>
        <taxon>unclassified sequences</taxon>
        <taxon>metagenomes</taxon>
        <taxon>ecological metagenomes</taxon>
    </lineage>
</organism>
<dbReference type="Pfam" id="PF02945">
    <property type="entry name" value="Endonuclease_7"/>
    <property type="match status" value="1"/>
</dbReference>
<reference evidence="1" key="1">
    <citation type="journal article" date="2015" name="Nature">
        <title>Complex archaea that bridge the gap between prokaryotes and eukaryotes.</title>
        <authorList>
            <person name="Spang A."/>
            <person name="Saw J.H."/>
            <person name="Jorgensen S.L."/>
            <person name="Zaremba-Niedzwiedzka K."/>
            <person name="Martijn J."/>
            <person name="Lind A.E."/>
            <person name="van Eijk R."/>
            <person name="Schleper C."/>
            <person name="Guy L."/>
            <person name="Ettema T.J."/>
        </authorList>
    </citation>
    <scope>NUCLEOTIDE SEQUENCE</scope>
</reference>
<dbReference type="Gene3D" id="3.40.1800.10">
    <property type="entry name" value="His-Me finger endonucleases"/>
    <property type="match status" value="1"/>
</dbReference>
<dbReference type="SUPFAM" id="SSF54060">
    <property type="entry name" value="His-Me finger endonucleases"/>
    <property type="match status" value="1"/>
</dbReference>
<dbReference type="EMBL" id="LAZR01010851">
    <property type="protein sequence ID" value="KKM64696.1"/>
    <property type="molecule type" value="Genomic_DNA"/>
</dbReference>
<evidence type="ECO:0000313" key="1">
    <source>
        <dbReference type="EMBL" id="KKM64696.1"/>
    </source>
</evidence>
<dbReference type="InterPro" id="IPR044925">
    <property type="entry name" value="His-Me_finger_sf"/>
</dbReference>
<dbReference type="AlphaFoldDB" id="A0A0F9JQJ8"/>